<evidence type="ECO:0000313" key="3">
    <source>
        <dbReference type="Proteomes" id="UP000314980"/>
    </source>
</evidence>
<reference evidence="2" key="2">
    <citation type="submission" date="2025-08" db="UniProtKB">
        <authorList>
            <consortium name="Ensembl"/>
        </authorList>
    </citation>
    <scope>IDENTIFICATION</scope>
</reference>
<dbReference type="AlphaFoldDB" id="A0A4W6E8U3"/>
<proteinExistence type="predicted"/>
<keyword evidence="3" id="KW-1185">Reference proteome</keyword>
<sequence>NVSTAQVMWGSASGASSYSVEAVTDQGSMVTCNTTNNSCFLNGLQCGQIYNVTVMAKNLVCNNTVTSEPYHLMTELSLCTGMCMSPCFIPKCVYYPFIQSPVHPPTFRPIWRVNNSLRQFPGIRATSLWVMSPTLTTKTATTLPALPQTPTVEVEVDCNSDGAAVVSWNTTYGTANFSLSAIVSGSLQTLCTTQQNSCNVNSLTCGETYNISLTASNDQCSLTVPMRERPDVELYVATAIKASGGEVKRCNSTGSTCQFPSLACGETYNFTIRIWLKSINTSVIFLLDPCVPQNLVTSVDCSMKVVSLSWDASNGTNLYMVSAEAGNQTSALTTNVTTAHFSDLTCGQNYSLTVTPHSQHCPGSSSALASVQTWPCPPSGVSTMQDCLSGIVMVTWQASNGSNYYAVTMQTDTGISQMSMSDSNQSSFPGLMCGYNFSVSIYTSVLTFSICLLSHYSAPCPPQNVSAQLSCSSNDLMISWDAIRDADHFLVSVMAENGGISESCNTTDTACSISSVSCGKTFTIHVTSVRGDCRSQPSQTHSILSGGEDYTANCTTSSNTTCEVEDLACGVLYNFSVIAKNSQCESQPSATIELQTGNRFQSQ</sequence>
<dbReference type="PANTHER" id="PTHR47135:SF3">
    <property type="entry name" value="FIBRONECTIN TYPE-III DOMAIN-CONTAINING PROTEIN"/>
    <property type="match status" value="1"/>
</dbReference>
<dbReference type="PROSITE" id="PS50853">
    <property type="entry name" value="FN3"/>
    <property type="match status" value="1"/>
</dbReference>
<dbReference type="SMART" id="SM00060">
    <property type="entry name" value="FN3"/>
    <property type="match status" value="3"/>
</dbReference>
<evidence type="ECO:0000259" key="1">
    <source>
        <dbReference type="PROSITE" id="PS50853"/>
    </source>
</evidence>
<dbReference type="InParanoid" id="A0A4W6E8U3"/>
<accession>A0A4W6E8U3</accession>
<protein>
    <recommendedName>
        <fullName evidence="1">Fibronectin type-III domain-containing protein</fullName>
    </recommendedName>
</protein>
<dbReference type="Gene3D" id="2.60.40.10">
    <property type="entry name" value="Immunoglobulins"/>
    <property type="match status" value="4"/>
</dbReference>
<dbReference type="CDD" id="cd00063">
    <property type="entry name" value="FN3"/>
    <property type="match status" value="1"/>
</dbReference>
<dbReference type="Proteomes" id="UP000314980">
    <property type="component" value="Unassembled WGS sequence"/>
</dbReference>
<dbReference type="Ensembl" id="ENSLCAT00010034834.1">
    <property type="protein sequence ID" value="ENSLCAP00010034027.1"/>
    <property type="gene ID" value="ENSLCAG00010015990.1"/>
</dbReference>
<feature type="domain" description="Fibronectin type-III" evidence="1">
    <location>
        <begin position="291"/>
        <end position="376"/>
    </location>
</feature>
<dbReference type="PANTHER" id="PTHR47135">
    <property type="entry name" value="FIBRONECTIN TYPE III DOMAIN-CONTAINING PROTEIN 7"/>
    <property type="match status" value="1"/>
</dbReference>
<dbReference type="GeneTree" id="ENSGT00980000198596"/>
<reference evidence="3" key="1">
    <citation type="submission" date="2015-09" db="EMBL/GenBank/DDBJ databases">
        <authorList>
            <person name="Sai Rama Sridatta P."/>
        </authorList>
    </citation>
    <scope>NUCLEOTIDE SEQUENCE [LARGE SCALE GENOMIC DNA]</scope>
</reference>
<dbReference type="InterPro" id="IPR013783">
    <property type="entry name" value="Ig-like_fold"/>
</dbReference>
<evidence type="ECO:0000313" key="2">
    <source>
        <dbReference type="Ensembl" id="ENSLCAP00010034027.1"/>
    </source>
</evidence>
<dbReference type="SUPFAM" id="SSF49265">
    <property type="entry name" value="Fibronectin type III"/>
    <property type="match status" value="6"/>
</dbReference>
<dbReference type="InterPro" id="IPR036116">
    <property type="entry name" value="FN3_sf"/>
</dbReference>
<dbReference type="InterPro" id="IPR003961">
    <property type="entry name" value="FN3_dom"/>
</dbReference>
<organism evidence="2 3">
    <name type="scientific">Lates calcarifer</name>
    <name type="common">Barramundi</name>
    <name type="synonym">Holocentrus calcarifer</name>
    <dbReference type="NCBI Taxonomy" id="8187"/>
    <lineage>
        <taxon>Eukaryota</taxon>
        <taxon>Metazoa</taxon>
        <taxon>Chordata</taxon>
        <taxon>Craniata</taxon>
        <taxon>Vertebrata</taxon>
        <taxon>Euteleostomi</taxon>
        <taxon>Actinopterygii</taxon>
        <taxon>Neopterygii</taxon>
        <taxon>Teleostei</taxon>
        <taxon>Neoteleostei</taxon>
        <taxon>Acanthomorphata</taxon>
        <taxon>Carangaria</taxon>
        <taxon>Carangaria incertae sedis</taxon>
        <taxon>Centropomidae</taxon>
        <taxon>Lates</taxon>
    </lineage>
</organism>
<reference evidence="2" key="3">
    <citation type="submission" date="2025-09" db="UniProtKB">
        <authorList>
            <consortium name="Ensembl"/>
        </authorList>
    </citation>
    <scope>IDENTIFICATION</scope>
</reference>
<name>A0A4W6E8U3_LATCA</name>